<keyword evidence="8 13" id="KW-1133">Transmembrane helix</keyword>
<proteinExistence type="inferred from homology"/>
<dbReference type="OrthoDB" id="9799441at2"/>
<dbReference type="GO" id="GO:0006099">
    <property type="term" value="P:tricarboxylic acid cycle"/>
    <property type="evidence" value="ECO:0007669"/>
    <property type="project" value="InterPro"/>
</dbReference>
<dbReference type="GO" id="GO:0009055">
    <property type="term" value="F:electron transfer activity"/>
    <property type="evidence" value="ECO:0007669"/>
    <property type="project" value="InterPro"/>
</dbReference>
<dbReference type="PIRSF" id="PIRSF000178">
    <property type="entry name" value="SDH_cyt_b560"/>
    <property type="match status" value="1"/>
</dbReference>
<evidence type="ECO:0000256" key="12">
    <source>
        <dbReference type="PIRSR" id="PIRSR000178-1"/>
    </source>
</evidence>
<evidence type="ECO:0000256" key="10">
    <source>
        <dbReference type="ARBA" id="ARBA00023136"/>
    </source>
</evidence>
<dbReference type="PANTHER" id="PTHR10978">
    <property type="entry name" value="SUCCINATE DEHYDROGENASE CYTOCHROME B560 SUBUNIT"/>
    <property type="match status" value="1"/>
</dbReference>
<dbReference type="Gene3D" id="1.20.1300.10">
    <property type="entry name" value="Fumarate reductase/succinate dehydrogenase, transmembrane subunit"/>
    <property type="match status" value="1"/>
</dbReference>
<organism evidence="14 15">
    <name type="scientific">Steroidobacter denitrificans</name>
    <dbReference type="NCBI Taxonomy" id="465721"/>
    <lineage>
        <taxon>Bacteria</taxon>
        <taxon>Pseudomonadati</taxon>
        <taxon>Pseudomonadota</taxon>
        <taxon>Gammaproteobacteria</taxon>
        <taxon>Steroidobacterales</taxon>
        <taxon>Steroidobacteraceae</taxon>
        <taxon>Steroidobacter</taxon>
    </lineage>
</organism>
<evidence type="ECO:0000256" key="6">
    <source>
        <dbReference type="ARBA" id="ARBA00022692"/>
    </source>
</evidence>
<dbReference type="CDD" id="cd03499">
    <property type="entry name" value="SQR_TypeC_SdhC"/>
    <property type="match status" value="1"/>
</dbReference>
<dbReference type="SUPFAM" id="SSF81343">
    <property type="entry name" value="Fumarate reductase respiratory complex transmembrane subunits"/>
    <property type="match status" value="1"/>
</dbReference>
<comment type="cofactor">
    <cofactor evidence="12">
        <name>heme</name>
        <dbReference type="ChEBI" id="CHEBI:30413"/>
    </cofactor>
    <text evidence="12">The heme is bound between the two transmembrane subunits.</text>
</comment>
<dbReference type="Proteomes" id="UP000070250">
    <property type="component" value="Chromosome"/>
</dbReference>
<evidence type="ECO:0000256" key="7">
    <source>
        <dbReference type="ARBA" id="ARBA00022723"/>
    </source>
</evidence>
<dbReference type="EMBL" id="CP011971">
    <property type="protein sequence ID" value="AMN47312.1"/>
    <property type="molecule type" value="Genomic_DNA"/>
</dbReference>
<dbReference type="PANTHER" id="PTHR10978:SF5">
    <property type="entry name" value="SUCCINATE DEHYDROGENASE CYTOCHROME B560 SUBUNIT, MITOCHONDRIAL"/>
    <property type="match status" value="1"/>
</dbReference>
<reference evidence="14 15" key="1">
    <citation type="submission" date="2015-06" db="EMBL/GenBank/DDBJ databases">
        <title>A Comprehensive Approach to Explore the Metabolic and Phylogenetic Diversity of Bacterial Steroid Degradation in the Environment: Testosterone as an Example.</title>
        <authorList>
            <person name="Yang F.-C."/>
            <person name="Chen Y.-L."/>
            <person name="Yu C.-P."/>
            <person name="Tang S.-L."/>
            <person name="Wang P.-H."/>
            <person name="Ismail W."/>
            <person name="Wang C.-H."/>
            <person name="Yang C.-Y."/>
            <person name="Chiang Y.-R."/>
        </authorList>
    </citation>
    <scope>NUCLEOTIDE SEQUENCE [LARGE SCALE GENOMIC DNA]</scope>
    <source>
        <strain evidence="14 15">DSM 18526</strain>
    </source>
</reference>
<comment type="similarity">
    <text evidence="3">Belongs to the cytochrome b560 family.</text>
</comment>
<evidence type="ECO:0000256" key="13">
    <source>
        <dbReference type="SAM" id="Phobius"/>
    </source>
</evidence>
<dbReference type="InterPro" id="IPR034804">
    <property type="entry name" value="SQR/QFR_C/D"/>
</dbReference>
<keyword evidence="7 12" id="KW-0479">Metal-binding</keyword>
<evidence type="ECO:0000313" key="15">
    <source>
        <dbReference type="Proteomes" id="UP000070250"/>
    </source>
</evidence>
<evidence type="ECO:0000256" key="4">
    <source>
        <dbReference type="ARBA" id="ARBA00020076"/>
    </source>
</evidence>
<feature type="binding site" description="axial binding residue" evidence="12">
    <location>
        <position position="87"/>
    </location>
    <ligand>
        <name>heme</name>
        <dbReference type="ChEBI" id="CHEBI:30413"/>
        <note>ligand shared with second transmembrane subunit</note>
    </ligand>
    <ligandPart>
        <name>Fe</name>
        <dbReference type="ChEBI" id="CHEBI:18248"/>
    </ligandPart>
</feature>
<feature type="transmembrane region" description="Helical" evidence="13">
    <location>
        <begin position="110"/>
        <end position="130"/>
    </location>
</feature>
<evidence type="ECO:0000256" key="9">
    <source>
        <dbReference type="ARBA" id="ARBA00023004"/>
    </source>
</evidence>
<dbReference type="InterPro" id="IPR014314">
    <property type="entry name" value="Succ_DH_cytb556"/>
</dbReference>
<dbReference type="PATRIC" id="fig|465721.4.peg.2004"/>
<feature type="transmembrane region" description="Helical" evidence="13">
    <location>
        <begin position="31"/>
        <end position="55"/>
    </location>
</feature>
<name>A0A127FA69_STEDE</name>
<keyword evidence="9 12" id="KW-0408">Iron</keyword>
<accession>A0A127FA69</accession>
<gene>
    <name evidence="14" type="ORF">ACG33_09435</name>
</gene>
<dbReference type="STRING" id="465721.ACG33_09435"/>
<keyword evidence="6 13" id="KW-0812">Transmembrane</keyword>
<evidence type="ECO:0000256" key="3">
    <source>
        <dbReference type="ARBA" id="ARBA00007244"/>
    </source>
</evidence>
<dbReference type="NCBIfam" id="TIGR02970">
    <property type="entry name" value="succ_dehyd_cytB"/>
    <property type="match status" value="1"/>
</dbReference>
<dbReference type="AlphaFoldDB" id="A0A127FA69"/>
<evidence type="ECO:0000256" key="2">
    <source>
        <dbReference type="ARBA" id="ARBA00004370"/>
    </source>
</evidence>
<dbReference type="GO" id="GO:0016020">
    <property type="term" value="C:membrane"/>
    <property type="evidence" value="ECO:0007669"/>
    <property type="project" value="UniProtKB-SubCell"/>
</dbReference>
<dbReference type="InterPro" id="IPR000701">
    <property type="entry name" value="SuccDH_FuR_B_TM-su"/>
</dbReference>
<feature type="transmembrane region" description="Helical" evidence="13">
    <location>
        <begin position="67"/>
        <end position="89"/>
    </location>
</feature>
<dbReference type="Pfam" id="PF01127">
    <property type="entry name" value="Sdh_cyt"/>
    <property type="match status" value="1"/>
</dbReference>
<keyword evidence="10 13" id="KW-0472">Membrane</keyword>
<protein>
    <recommendedName>
        <fullName evidence="4">Succinate dehydrogenase cytochrome b556 subunit</fullName>
    </recommendedName>
</protein>
<keyword evidence="5 12" id="KW-0349">Heme</keyword>
<evidence type="ECO:0000313" key="14">
    <source>
        <dbReference type="EMBL" id="AMN47312.1"/>
    </source>
</evidence>
<comment type="subcellular location">
    <subcellularLocation>
        <location evidence="2">Membrane</location>
    </subcellularLocation>
</comment>
<evidence type="ECO:0000256" key="1">
    <source>
        <dbReference type="ARBA" id="ARBA00004050"/>
    </source>
</evidence>
<keyword evidence="15" id="KW-1185">Reference proteome</keyword>
<sequence>MGVNLSSTTRHQRPLSPFMTYRFQYTMVLSFMHRVTGCALSVGQLLFVCWLISAAGGEDSYARLQGVFAHPLMKLVLVGFSYAFFYHLLNGFRHLVWDTGRGFEKRTARISGWSVFIAAVTVTICFWALLCLGGGAA</sequence>
<evidence type="ECO:0000256" key="5">
    <source>
        <dbReference type="ARBA" id="ARBA00022617"/>
    </source>
</evidence>
<evidence type="ECO:0000256" key="11">
    <source>
        <dbReference type="ARBA" id="ARBA00025912"/>
    </source>
</evidence>
<dbReference type="KEGG" id="sdf:ACG33_09435"/>
<dbReference type="GO" id="GO:0046872">
    <property type="term" value="F:metal ion binding"/>
    <property type="evidence" value="ECO:0007669"/>
    <property type="project" value="UniProtKB-KW"/>
</dbReference>
<comment type="subunit">
    <text evidence="11">Part of an enzyme complex containing four subunits: a flavoprotein, an iron-sulfur protein, plus two membrane-anchoring proteins, SdhC and SdhD. The complex can form homotrimers.</text>
</comment>
<comment type="function">
    <text evidence="1">Membrane-anchoring subunit of succinate dehydrogenase (SDH).</text>
</comment>
<evidence type="ECO:0000256" key="8">
    <source>
        <dbReference type="ARBA" id="ARBA00022989"/>
    </source>
</evidence>